<evidence type="ECO:0000313" key="1">
    <source>
        <dbReference type="EMBL" id="SVE35501.1"/>
    </source>
</evidence>
<protein>
    <submittedName>
        <fullName evidence="1">Uncharacterized protein</fullName>
    </submittedName>
</protein>
<proteinExistence type="predicted"/>
<dbReference type="Gene3D" id="2.60.120.200">
    <property type="match status" value="1"/>
</dbReference>
<dbReference type="AlphaFoldDB" id="A0A383CTN9"/>
<sequence>SYGYGDEQITHLLAGSSGSSGRYYQGSGAGGGALELRADGDLTIAQGSVISANGGDGRTNAHQWDHGGGGSGGAIRLIGKNIYNRGLIQVLGGNRGSGDGRVAMAAQDIIEKGVVTVGGGSFIEVKPPVITAPDVLYLAYRGSTSTELRKKVSTRPQNLVAYWPMDDGDGVIAKDALGRFDGSLVGGATWVSGRFGQALNFNGTDGYVSTQATGQLLGIDGKEARTISFWVKADNNNPG</sequence>
<organism evidence="1">
    <name type="scientific">marine metagenome</name>
    <dbReference type="NCBI Taxonomy" id="408172"/>
    <lineage>
        <taxon>unclassified sequences</taxon>
        <taxon>metagenomes</taxon>
        <taxon>ecological metagenomes</taxon>
    </lineage>
</organism>
<dbReference type="InterPro" id="IPR013320">
    <property type="entry name" value="ConA-like_dom_sf"/>
</dbReference>
<dbReference type="EMBL" id="UINC01211557">
    <property type="protein sequence ID" value="SVE35501.1"/>
    <property type="molecule type" value="Genomic_DNA"/>
</dbReference>
<feature type="non-terminal residue" evidence="1">
    <location>
        <position position="239"/>
    </location>
</feature>
<gene>
    <name evidence="1" type="ORF">METZ01_LOCUS488355</name>
</gene>
<reference evidence="1" key="1">
    <citation type="submission" date="2018-05" db="EMBL/GenBank/DDBJ databases">
        <authorList>
            <person name="Lanie J.A."/>
            <person name="Ng W.-L."/>
            <person name="Kazmierczak K.M."/>
            <person name="Andrzejewski T.M."/>
            <person name="Davidsen T.M."/>
            <person name="Wayne K.J."/>
            <person name="Tettelin H."/>
            <person name="Glass J.I."/>
            <person name="Rusch D."/>
            <person name="Podicherti R."/>
            <person name="Tsui H.-C.T."/>
            <person name="Winkler M.E."/>
        </authorList>
    </citation>
    <scope>NUCLEOTIDE SEQUENCE</scope>
</reference>
<dbReference type="SUPFAM" id="SSF49899">
    <property type="entry name" value="Concanavalin A-like lectins/glucanases"/>
    <property type="match status" value="1"/>
</dbReference>
<name>A0A383CTN9_9ZZZZ</name>
<accession>A0A383CTN9</accession>
<feature type="non-terminal residue" evidence="1">
    <location>
        <position position="1"/>
    </location>
</feature>